<feature type="domain" description="Gamma-butyrobetaine hydroxylase-like N-terminal" evidence="3">
    <location>
        <begin position="12"/>
        <end position="93"/>
    </location>
</feature>
<sequence>MTEATNPSQLRVGKDKDRLSIAFGPDKTYEFTAEFLRVQSPSAEVRGHSEAERKTVGGKRNVRIVSVTPVGNYAVRIEFDDGHSSGIFSWDFFHDNGRNKDAIWAAYLAELAAKGMDRDTPQMR</sequence>
<evidence type="ECO:0000259" key="3">
    <source>
        <dbReference type="Pfam" id="PF06155"/>
    </source>
</evidence>
<dbReference type="PANTHER" id="PTHR35303:SF5">
    <property type="entry name" value="OS02G0197800 PROTEIN"/>
    <property type="match status" value="1"/>
</dbReference>
<evidence type="ECO:0000256" key="2">
    <source>
        <dbReference type="ARBA" id="ARBA00023004"/>
    </source>
</evidence>
<dbReference type="Gene3D" id="3.30.2020.30">
    <property type="match status" value="1"/>
</dbReference>
<organism evidence="4">
    <name type="scientific">hydrothermal vent metagenome</name>
    <dbReference type="NCBI Taxonomy" id="652676"/>
    <lineage>
        <taxon>unclassified sequences</taxon>
        <taxon>metagenomes</taxon>
        <taxon>ecological metagenomes</taxon>
    </lineage>
</organism>
<protein>
    <recommendedName>
        <fullName evidence="3">Gamma-butyrobetaine hydroxylase-like N-terminal domain-containing protein</fullName>
    </recommendedName>
</protein>
<dbReference type="EMBL" id="UOEM01000005">
    <property type="protein sequence ID" value="VAW10172.1"/>
    <property type="molecule type" value="Genomic_DNA"/>
</dbReference>
<gene>
    <name evidence="4" type="ORF">MNBD_ALPHA09-1188</name>
</gene>
<reference evidence="4" key="1">
    <citation type="submission" date="2018-06" db="EMBL/GenBank/DDBJ databases">
        <authorList>
            <person name="Zhirakovskaya E."/>
        </authorList>
    </citation>
    <scope>NUCLEOTIDE SEQUENCE</scope>
</reference>
<dbReference type="InterPro" id="IPR038492">
    <property type="entry name" value="GBBH-like_N_sf"/>
</dbReference>
<proteinExistence type="predicted"/>
<keyword evidence="1" id="KW-0479">Metal-binding</keyword>
<accession>A0A3B0T6W7</accession>
<dbReference type="GO" id="GO:0046872">
    <property type="term" value="F:metal ion binding"/>
    <property type="evidence" value="ECO:0007669"/>
    <property type="project" value="UniProtKB-KW"/>
</dbReference>
<evidence type="ECO:0000313" key="4">
    <source>
        <dbReference type="EMBL" id="VAW10172.1"/>
    </source>
</evidence>
<dbReference type="Pfam" id="PF06155">
    <property type="entry name" value="GBBH-like_N"/>
    <property type="match status" value="1"/>
</dbReference>
<dbReference type="AlphaFoldDB" id="A0A3B0T6W7"/>
<keyword evidence="2" id="KW-0408">Iron</keyword>
<name>A0A3B0T6W7_9ZZZZ</name>
<evidence type="ECO:0000256" key="1">
    <source>
        <dbReference type="ARBA" id="ARBA00022723"/>
    </source>
</evidence>
<dbReference type="InterPro" id="IPR010376">
    <property type="entry name" value="GBBH-like_N"/>
</dbReference>
<dbReference type="PANTHER" id="PTHR35303">
    <property type="entry name" value="OS02G0197800 PROTEIN"/>
    <property type="match status" value="1"/>
</dbReference>